<comment type="catalytic activity">
    <reaction evidence="1">
        <text>a CDP-1,2-diacyl-sn-glycerol + L-serine = a 1,2-diacyl-sn-glycero-3-phospho-L-serine + CMP + H(+)</text>
        <dbReference type="Rhea" id="RHEA:16913"/>
        <dbReference type="ChEBI" id="CHEBI:15378"/>
        <dbReference type="ChEBI" id="CHEBI:33384"/>
        <dbReference type="ChEBI" id="CHEBI:57262"/>
        <dbReference type="ChEBI" id="CHEBI:58332"/>
        <dbReference type="ChEBI" id="CHEBI:60377"/>
        <dbReference type="EC" id="2.7.8.8"/>
    </reaction>
</comment>
<accession>A0A858R5B8</accession>
<name>A0A858R5B8_9PROT</name>
<dbReference type="EMBL" id="CP051775">
    <property type="protein sequence ID" value="QJE72598.1"/>
    <property type="molecule type" value="Genomic_DNA"/>
</dbReference>
<feature type="transmembrane region" description="Helical" evidence="17">
    <location>
        <begin position="182"/>
        <end position="203"/>
    </location>
</feature>
<sequence length="297" mass="31516">MVRPPRVFRPRNRRLRPPRLGGLTLNKLLPNMLTMLALASGMTGMRFAIEGNFKAAVLAIAVAAVFDALDGRIARLLNAQSKFGEELDSLSDVVSFGVAPGMILYLWCLGEANTFGWIAALLLGVCAALRLARFNTMIGLAAEKPAFAFNYFTGVPAPAGAFLALLPLVATLEVGPGWFDTPWLVAPWAACIGALMISALPTFSLKGLRIPQRYVVFVLLGVGILAAALVSAPWATLSLLGLAYLASIPFSVKRYQELSEEAAKLREPADDDAGPVGPEGGEGADATGPLRRQAPDV</sequence>
<keyword evidence="11 17" id="KW-0472">Membrane</keyword>
<organism evidence="19 20">
    <name type="scientific">Aerophototrophica crusticola</name>
    <dbReference type="NCBI Taxonomy" id="1709002"/>
    <lineage>
        <taxon>Bacteria</taxon>
        <taxon>Pseudomonadati</taxon>
        <taxon>Pseudomonadota</taxon>
        <taxon>Alphaproteobacteria</taxon>
        <taxon>Rhodospirillales</taxon>
        <taxon>Rhodospirillaceae</taxon>
        <taxon>Aerophototrophica</taxon>
    </lineage>
</organism>
<evidence type="ECO:0000256" key="1">
    <source>
        <dbReference type="ARBA" id="ARBA00000287"/>
    </source>
</evidence>
<evidence type="ECO:0000256" key="4">
    <source>
        <dbReference type="ARBA" id="ARBA00013174"/>
    </source>
</evidence>
<evidence type="ECO:0000256" key="15">
    <source>
        <dbReference type="RuleBase" id="RU003750"/>
    </source>
</evidence>
<evidence type="ECO:0000256" key="17">
    <source>
        <dbReference type="SAM" id="Phobius"/>
    </source>
</evidence>
<feature type="transmembrane region" description="Helical" evidence="17">
    <location>
        <begin position="114"/>
        <end position="134"/>
    </location>
</feature>
<dbReference type="KEGG" id="acru:HHL28_05340"/>
<evidence type="ECO:0000256" key="13">
    <source>
        <dbReference type="ARBA" id="ARBA00023264"/>
    </source>
</evidence>
<evidence type="ECO:0000256" key="7">
    <source>
        <dbReference type="ARBA" id="ARBA00022679"/>
    </source>
</evidence>
<dbReference type="Pfam" id="PF08009">
    <property type="entry name" value="CDP-OH_P_tran_2"/>
    <property type="match status" value="1"/>
</dbReference>
<evidence type="ECO:0000259" key="18">
    <source>
        <dbReference type="Pfam" id="PF08009"/>
    </source>
</evidence>
<keyword evidence="20" id="KW-1185">Reference proteome</keyword>
<gene>
    <name evidence="19" type="primary">pssA</name>
    <name evidence="19" type="ORF">HHL28_05340</name>
</gene>
<keyword evidence="8 17" id="KW-0812">Transmembrane</keyword>
<dbReference type="Proteomes" id="UP000501891">
    <property type="component" value="Chromosome"/>
</dbReference>
<dbReference type="NCBIfam" id="TIGR00473">
    <property type="entry name" value="pssA"/>
    <property type="match status" value="1"/>
</dbReference>
<keyword evidence="6" id="KW-0444">Lipid biosynthesis</keyword>
<dbReference type="InterPro" id="IPR043130">
    <property type="entry name" value="CDP-OH_PTrfase_TM_dom"/>
</dbReference>
<keyword evidence="7 15" id="KW-0808">Transferase</keyword>
<evidence type="ECO:0000256" key="16">
    <source>
        <dbReference type="SAM" id="MobiDB-lite"/>
    </source>
</evidence>
<evidence type="ECO:0000256" key="2">
    <source>
        <dbReference type="ARBA" id="ARBA00004127"/>
    </source>
</evidence>
<dbReference type="GO" id="GO:0016020">
    <property type="term" value="C:membrane"/>
    <property type="evidence" value="ECO:0007669"/>
    <property type="project" value="InterPro"/>
</dbReference>
<evidence type="ECO:0000256" key="3">
    <source>
        <dbReference type="ARBA" id="ARBA00010441"/>
    </source>
</evidence>
<dbReference type="InterPro" id="IPR000462">
    <property type="entry name" value="CDP-OH_P_trans"/>
</dbReference>
<dbReference type="PANTHER" id="PTHR14269:SF61">
    <property type="entry name" value="CDP-DIACYLGLYCEROL--SERINE O-PHOSPHATIDYLTRANSFERASE"/>
    <property type="match status" value="1"/>
</dbReference>
<dbReference type="GO" id="GO:0012505">
    <property type="term" value="C:endomembrane system"/>
    <property type="evidence" value="ECO:0007669"/>
    <property type="project" value="UniProtKB-SubCell"/>
</dbReference>
<dbReference type="PANTHER" id="PTHR14269">
    <property type="entry name" value="CDP-DIACYLGLYCEROL--GLYCEROL-3-PHOSPHATE 3-PHOSPHATIDYLTRANSFERASE-RELATED"/>
    <property type="match status" value="1"/>
</dbReference>
<feature type="domain" description="CDP-alcohol phosphatidyltransferase C-terminal" evidence="18">
    <location>
        <begin position="213"/>
        <end position="249"/>
    </location>
</feature>
<evidence type="ECO:0000256" key="12">
    <source>
        <dbReference type="ARBA" id="ARBA00023209"/>
    </source>
</evidence>
<keyword evidence="9 17" id="KW-1133">Transmembrane helix</keyword>
<dbReference type="Pfam" id="PF01066">
    <property type="entry name" value="CDP-OH_P_transf"/>
    <property type="match status" value="1"/>
</dbReference>
<comment type="subcellular location">
    <subcellularLocation>
        <location evidence="2">Endomembrane system</location>
        <topology evidence="2">Multi-pass membrane protein</topology>
    </subcellularLocation>
</comment>
<evidence type="ECO:0000256" key="11">
    <source>
        <dbReference type="ARBA" id="ARBA00023136"/>
    </source>
</evidence>
<dbReference type="Gene3D" id="1.20.120.1760">
    <property type="match status" value="1"/>
</dbReference>
<feature type="region of interest" description="Disordered" evidence="16">
    <location>
        <begin position="263"/>
        <end position="297"/>
    </location>
</feature>
<dbReference type="InterPro" id="IPR048254">
    <property type="entry name" value="CDP_ALCOHOL_P_TRANSF_CS"/>
</dbReference>
<keyword evidence="12" id="KW-0594">Phospholipid biosynthesis</keyword>
<evidence type="ECO:0000256" key="8">
    <source>
        <dbReference type="ARBA" id="ARBA00022692"/>
    </source>
</evidence>
<feature type="transmembrane region" description="Helical" evidence="17">
    <location>
        <begin position="20"/>
        <end position="39"/>
    </location>
</feature>
<dbReference type="GO" id="GO:0008654">
    <property type="term" value="P:phospholipid biosynthetic process"/>
    <property type="evidence" value="ECO:0007669"/>
    <property type="project" value="UniProtKB-KW"/>
</dbReference>
<evidence type="ECO:0000256" key="10">
    <source>
        <dbReference type="ARBA" id="ARBA00023098"/>
    </source>
</evidence>
<evidence type="ECO:0000256" key="6">
    <source>
        <dbReference type="ARBA" id="ARBA00022516"/>
    </source>
</evidence>
<dbReference type="PROSITE" id="PS00379">
    <property type="entry name" value="CDP_ALCOHOL_P_TRANSF"/>
    <property type="match status" value="1"/>
</dbReference>
<reference evidence="19" key="1">
    <citation type="submission" date="2020-04" db="EMBL/GenBank/DDBJ databases">
        <title>A desert anoxygenic phototrophic bacterium fixes CO2 using RubisCO under aerobic conditions.</title>
        <authorList>
            <person name="Tang K."/>
        </authorList>
    </citation>
    <scope>NUCLEOTIDE SEQUENCE [LARGE SCALE GENOMIC DNA]</scope>
    <source>
        <strain evidence="19">MIMtkB3</strain>
    </source>
</reference>
<keyword evidence="10" id="KW-0443">Lipid metabolism</keyword>
<protein>
    <recommendedName>
        <fullName evidence="5">CDP-diacylglycerol--serine O-phosphatidyltransferase</fullName>
        <ecNumber evidence="4">2.7.8.8</ecNumber>
    </recommendedName>
    <alternativeName>
        <fullName evidence="14">Phosphatidylserine synthase</fullName>
    </alternativeName>
</protein>
<comment type="similarity">
    <text evidence="3 15">Belongs to the CDP-alcohol phosphatidyltransferase class-I family.</text>
</comment>
<dbReference type="EC" id="2.7.8.8" evidence="4"/>
<evidence type="ECO:0000313" key="19">
    <source>
        <dbReference type="EMBL" id="QJE72598.1"/>
    </source>
</evidence>
<proteinExistence type="inferred from homology"/>
<dbReference type="InterPro" id="IPR012616">
    <property type="entry name" value="CDP-OH_P_trans_C"/>
</dbReference>
<dbReference type="InterPro" id="IPR004533">
    <property type="entry name" value="CDP-diaglyc--ser_O-PTrfase"/>
</dbReference>
<dbReference type="GO" id="GO:0003882">
    <property type="term" value="F:CDP-diacylglycerol-serine O-phosphatidyltransferase activity"/>
    <property type="evidence" value="ECO:0007669"/>
    <property type="project" value="UniProtKB-EC"/>
</dbReference>
<feature type="transmembrane region" description="Helical" evidence="17">
    <location>
        <begin position="146"/>
        <end position="170"/>
    </location>
</feature>
<evidence type="ECO:0000256" key="5">
    <source>
        <dbReference type="ARBA" id="ARBA00017171"/>
    </source>
</evidence>
<feature type="transmembrane region" description="Helical" evidence="17">
    <location>
        <begin position="215"/>
        <end position="246"/>
    </location>
</feature>
<evidence type="ECO:0000256" key="9">
    <source>
        <dbReference type="ARBA" id="ARBA00022989"/>
    </source>
</evidence>
<dbReference type="InterPro" id="IPR050324">
    <property type="entry name" value="CDP-alcohol_PTase-I"/>
</dbReference>
<dbReference type="AlphaFoldDB" id="A0A858R5B8"/>
<evidence type="ECO:0000313" key="20">
    <source>
        <dbReference type="Proteomes" id="UP000501891"/>
    </source>
</evidence>
<keyword evidence="13" id="KW-1208">Phospholipid metabolism</keyword>
<evidence type="ECO:0000256" key="14">
    <source>
        <dbReference type="ARBA" id="ARBA00032361"/>
    </source>
</evidence>